<reference evidence="3 4" key="1">
    <citation type="submission" date="2024-07" db="EMBL/GenBank/DDBJ databases">
        <title>Section-level genome sequencing and comparative genomics of Aspergillus sections Usti and Cavernicolus.</title>
        <authorList>
            <consortium name="Lawrence Berkeley National Laboratory"/>
            <person name="Nybo J.L."/>
            <person name="Vesth T.C."/>
            <person name="Theobald S."/>
            <person name="Frisvad J.C."/>
            <person name="Larsen T.O."/>
            <person name="Kjaerboelling I."/>
            <person name="Rothschild-Mancinelli K."/>
            <person name="Lyhne E.K."/>
            <person name="Kogle M.E."/>
            <person name="Barry K."/>
            <person name="Clum A."/>
            <person name="Na H."/>
            <person name="Ledsgaard L."/>
            <person name="Lin J."/>
            <person name="Lipzen A."/>
            <person name="Kuo A."/>
            <person name="Riley R."/>
            <person name="Mondo S."/>
            <person name="LaButti K."/>
            <person name="Haridas S."/>
            <person name="Pangalinan J."/>
            <person name="Salamov A.A."/>
            <person name="Simmons B.A."/>
            <person name="Magnuson J.K."/>
            <person name="Chen J."/>
            <person name="Drula E."/>
            <person name="Henrissat B."/>
            <person name="Wiebenga A."/>
            <person name="Lubbers R.J."/>
            <person name="Gomes A.C."/>
            <person name="Makela M.R."/>
            <person name="Stajich J."/>
            <person name="Grigoriev I.V."/>
            <person name="Mortensen U.H."/>
            <person name="De vries R.P."/>
            <person name="Baker S.E."/>
            <person name="Andersen M.R."/>
        </authorList>
    </citation>
    <scope>NUCLEOTIDE SEQUENCE [LARGE SCALE GENOMIC DNA]</scope>
    <source>
        <strain evidence="3 4">CBS 600.67</strain>
    </source>
</reference>
<dbReference type="SUPFAM" id="SSF49503">
    <property type="entry name" value="Cupredoxins"/>
    <property type="match status" value="1"/>
</dbReference>
<dbReference type="InterPro" id="IPR008972">
    <property type="entry name" value="Cupredoxin"/>
</dbReference>
<feature type="transmembrane region" description="Helical" evidence="1">
    <location>
        <begin position="208"/>
        <end position="230"/>
    </location>
</feature>
<name>A0ABR4H3U1_9EURO</name>
<sequence>MSNPIIALILMLPLVLAQSMPNVLTPTASAIAGHQTFHVKVGDGQPRFQPSRLSVNVGDSISFQVQGLSCTLQSSHRCGSSKSPVEDEKQFVLRDTGPQIFFCDSADDNSCSSDLFFALNVPWLPSPTPGLNRTAEAGSSRIVSSSHVESSSMISSAPISTSPYNSHFNQHSTEAPYLPSSVPGTGAGTTTVHAPATFPSQGPQFESAAGTVQIIGVNLACVLIAIFSIINIL</sequence>
<organism evidence="3 4">
    <name type="scientific">Aspergillus cavernicola</name>
    <dbReference type="NCBI Taxonomy" id="176166"/>
    <lineage>
        <taxon>Eukaryota</taxon>
        <taxon>Fungi</taxon>
        <taxon>Dikarya</taxon>
        <taxon>Ascomycota</taxon>
        <taxon>Pezizomycotina</taxon>
        <taxon>Eurotiomycetes</taxon>
        <taxon>Eurotiomycetidae</taxon>
        <taxon>Eurotiales</taxon>
        <taxon>Aspergillaceae</taxon>
        <taxon>Aspergillus</taxon>
        <taxon>Aspergillus subgen. Nidulantes</taxon>
    </lineage>
</organism>
<evidence type="ECO:0000313" key="4">
    <source>
        <dbReference type="Proteomes" id="UP001610335"/>
    </source>
</evidence>
<proteinExistence type="predicted"/>
<keyword evidence="1" id="KW-0472">Membrane</keyword>
<keyword evidence="1" id="KW-1133">Transmembrane helix</keyword>
<dbReference type="EMBL" id="JBFXLS010000393">
    <property type="protein sequence ID" value="KAL2810114.1"/>
    <property type="molecule type" value="Genomic_DNA"/>
</dbReference>
<accession>A0ABR4H3U1</accession>
<gene>
    <name evidence="3" type="ORF">BDW59DRAFT_168173</name>
</gene>
<dbReference type="Proteomes" id="UP001610335">
    <property type="component" value="Unassembled WGS sequence"/>
</dbReference>
<evidence type="ECO:0000313" key="3">
    <source>
        <dbReference type="EMBL" id="KAL2810114.1"/>
    </source>
</evidence>
<protein>
    <recommendedName>
        <fullName evidence="5">Cupredoxin</fullName>
    </recommendedName>
</protein>
<evidence type="ECO:0000256" key="1">
    <source>
        <dbReference type="SAM" id="Phobius"/>
    </source>
</evidence>
<keyword evidence="4" id="KW-1185">Reference proteome</keyword>
<keyword evidence="1" id="KW-0812">Transmembrane</keyword>
<evidence type="ECO:0008006" key="5">
    <source>
        <dbReference type="Google" id="ProtNLM"/>
    </source>
</evidence>
<feature type="signal peptide" evidence="2">
    <location>
        <begin position="1"/>
        <end position="17"/>
    </location>
</feature>
<keyword evidence="2" id="KW-0732">Signal</keyword>
<comment type="caution">
    <text evidence="3">The sequence shown here is derived from an EMBL/GenBank/DDBJ whole genome shotgun (WGS) entry which is preliminary data.</text>
</comment>
<feature type="chain" id="PRO_5045555258" description="Cupredoxin" evidence="2">
    <location>
        <begin position="18"/>
        <end position="233"/>
    </location>
</feature>
<evidence type="ECO:0000256" key="2">
    <source>
        <dbReference type="SAM" id="SignalP"/>
    </source>
</evidence>